<protein>
    <recommendedName>
        <fullName evidence="3">DNA recombination and repair protein Rad51-like C-terminal domain-containing protein</fullName>
    </recommendedName>
</protein>
<dbReference type="SUPFAM" id="SSF52540">
    <property type="entry name" value="P-loop containing nucleoside triphosphate hydrolases"/>
    <property type="match status" value="1"/>
</dbReference>
<evidence type="ECO:0000313" key="1">
    <source>
        <dbReference type="EMBL" id="EDO07247.1"/>
    </source>
</evidence>
<dbReference type="Gene3D" id="3.40.50.300">
    <property type="entry name" value="P-loop containing nucleotide triphosphate hydrolases"/>
    <property type="match status" value="1"/>
</dbReference>
<dbReference type="GeneID" id="5479049"/>
<reference evidence="2" key="3">
    <citation type="journal article" date="2021" name="Int. J. Parasitol.">
        <title>Comparative analysis of gene expression between Babesia bovis blood stages and kinetes allowed by improved genome annotation.</title>
        <authorList>
            <person name="Ueti M.W."/>
            <person name="Johnson W.C."/>
            <person name="Kappmeyer L.S."/>
            <person name="Herndon D.R."/>
            <person name="Mousel M.R."/>
            <person name="Reif K.E."/>
            <person name="Taus N.S."/>
            <person name="Ifeonu O.O."/>
            <person name="Silva J.C."/>
            <person name="Suarez C.E."/>
            <person name="Brayton K.A."/>
        </authorList>
    </citation>
    <scope>NUCLEOTIDE SEQUENCE [LARGE SCALE GENOMIC DNA]</scope>
</reference>
<dbReference type="KEGG" id="bbo:BBOV_IV008930"/>
<name>A7ARS8_BABBO</name>
<organism evidence="1 2">
    <name type="scientific">Babesia bovis</name>
    <dbReference type="NCBI Taxonomy" id="5865"/>
    <lineage>
        <taxon>Eukaryota</taxon>
        <taxon>Sar</taxon>
        <taxon>Alveolata</taxon>
        <taxon>Apicomplexa</taxon>
        <taxon>Aconoidasida</taxon>
        <taxon>Piroplasmida</taxon>
        <taxon>Babesiidae</taxon>
        <taxon>Babesia</taxon>
    </lineage>
</organism>
<dbReference type="EMBL" id="AAXT01000002">
    <property type="protein sequence ID" value="EDO07247.1"/>
    <property type="molecule type" value="Genomic_DNA"/>
</dbReference>
<reference evidence="2" key="2">
    <citation type="journal article" date="2020" name="Data Brief">
        <title>Transcriptome dataset of Babesia bovis life stages within vertebrate and invertebrate hosts.</title>
        <authorList>
            <person name="Ueti M.W."/>
            <person name="Johnson W.C."/>
            <person name="Kappmeyer L.S."/>
            <person name="Herndon D.R."/>
            <person name="Mousel M.R."/>
            <person name="Reif K.E."/>
            <person name="Taus N.S."/>
            <person name="Ifeonu O.O."/>
            <person name="Silva J.C."/>
            <person name="Suarez C.E."/>
            <person name="Brayton K.A."/>
        </authorList>
    </citation>
    <scope>NUCLEOTIDE SEQUENCE [LARGE SCALE GENOMIC DNA]</scope>
</reference>
<dbReference type="RefSeq" id="XP_001610815.1">
    <property type="nucleotide sequence ID" value="XM_001610765.1"/>
</dbReference>
<accession>A7ARS8</accession>
<dbReference type="AlphaFoldDB" id="A7ARS8"/>
<comment type="caution">
    <text evidence="1">The sequence shown here is derived from an EMBL/GenBank/DDBJ whole genome shotgun (WGS) entry which is preliminary data.</text>
</comment>
<sequence>MDCNQKVNTDAELQIPIAVLNQSALFNSNEYLFSACTGTSQTRGVRGSESQASQPIPLNDYLPFINKRNSCDSTVEVFSVDPELKRTPDSSFLFSDLCRSSGIAEITGGSGSGKTSFCVGLVNISSGLTLYIDTNGSLALPRILNQERFLYLRLFDHEELDIALSEFYDALVEDNYLARFSSIRARSVSTLIVDSLWPLCLLSYAERVKYIVQLCYVLRDISWTYKVMVLVCTNDSYWDNKPIENEKDERQESVKDYFTSRCYVQVSFKNILSFNDYNCSTYGVYPAKRDPITGRVRTSLEVRRLMNIYAGTCFSGHSINISIKRHGLEIFKE</sequence>
<reference evidence="1 2" key="1">
    <citation type="journal article" date="2007" name="PLoS Pathog.">
        <title>Genome sequence of Babesia bovis and comparative analysis of apicomplexan hemoprotozoa.</title>
        <authorList>
            <person name="Brayton K.A."/>
            <person name="Lau A.O.T."/>
            <person name="Herndon D.R."/>
            <person name="Hannick L."/>
            <person name="Kappmeyer L.S."/>
            <person name="Berens S.J."/>
            <person name="Bidwell S.L."/>
            <person name="Brown W.C."/>
            <person name="Crabtree J."/>
            <person name="Fadrosh D."/>
            <person name="Feldblum T."/>
            <person name="Forberger H.A."/>
            <person name="Haas B.J."/>
            <person name="Howell J.M."/>
            <person name="Khouri H."/>
            <person name="Koo H."/>
            <person name="Mann D.J."/>
            <person name="Norimine J."/>
            <person name="Paulsen I.T."/>
            <person name="Radune D."/>
            <person name="Ren Q."/>
            <person name="Smith R.K. Jr."/>
            <person name="Suarez C.E."/>
            <person name="White O."/>
            <person name="Wortman J.R."/>
            <person name="Knowles D.P. Jr."/>
            <person name="McElwain T.F."/>
            <person name="Nene V.M."/>
        </authorList>
    </citation>
    <scope>NUCLEOTIDE SEQUENCE [LARGE SCALE GENOMIC DNA]</scope>
    <source>
        <strain evidence="1">T2Bo</strain>
    </source>
</reference>
<dbReference type="InParanoid" id="A7ARS8"/>
<dbReference type="OMA" id="CNHEARW"/>
<dbReference type="InterPro" id="IPR027417">
    <property type="entry name" value="P-loop_NTPase"/>
</dbReference>
<proteinExistence type="predicted"/>
<gene>
    <name evidence="1" type="ORF">BBOV_IV008930</name>
</gene>
<evidence type="ECO:0000313" key="2">
    <source>
        <dbReference type="Proteomes" id="UP000002173"/>
    </source>
</evidence>
<dbReference type="eggNOG" id="ENOG502TN2Q">
    <property type="taxonomic scope" value="Eukaryota"/>
</dbReference>
<dbReference type="Proteomes" id="UP000002173">
    <property type="component" value="Unassembled WGS sequence"/>
</dbReference>
<keyword evidence="2" id="KW-1185">Reference proteome</keyword>
<evidence type="ECO:0008006" key="3">
    <source>
        <dbReference type="Google" id="ProtNLM"/>
    </source>
</evidence>
<dbReference type="VEuPathDB" id="PiroplasmaDB:BBOV_IV008930"/>